<accession>A0A0K8RH35</accession>
<protein>
    <submittedName>
        <fullName evidence="1">Putative secreted protein</fullName>
    </submittedName>
</protein>
<sequence>MLARRGPVTQLSGAPVRETFLLRTLANSFVLHYVQATSEGELLPSTLQGASIPRFSMTLKMATAMASPSKLVCLNEARDDVPLKCAPSPAELSLSSLGRPSWFPGALTFALCKVMVKRSTAEPIFVEALFLLMGGNVLSNESYGPFLRCRKLRSGWWGELL</sequence>
<dbReference type="EMBL" id="GADI01003336">
    <property type="protein sequence ID" value="JAA70472.1"/>
    <property type="molecule type" value="mRNA"/>
</dbReference>
<dbReference type="AlphaFoldDB" id="A0A0K8RH35"/>
<name>A0A0K8RH35_IXORI</name>
<proteinExistence type="evidence at transcript level"/>
<reference evidence="1" key="1">
    <citation type="submission" date="2012-12" db="EMBL/GenBank/DDBJ databases">
        <title>Identification and characterization of a phenylalanine ammonia-lyase gene family in Isatis indigotica Fort.</title>
        <authorList>
            <person name="Liu Q."/>
            <person name="Chen J."/>
            <person name="Zhou X."/>
            <person name="Di P."/>
            <person name="Xiao Y."/>
            <person name="Xuan H."/>
            <person name="Zhang L."/>
            <person name="Chen W."/>
        </authorList>
    </citation>
    <scope>NUCLEOTIDE SEQUENCE</scope>
    <source>
        <tissue evidence="1">Salivary gland</tissue>
    </source>
</reference>
<organism evidence="1">
    <name type="scientific">Ixodes ricinus</name>
    <name type="common">Common tick</name>
    <name type="synonym">Acarus ricinus</name>
    <dbReference type="NCBI Taxonomy" id="34613"/>
    <lineage>
        <taxon>Eukaryota</taxon>
        <taxon>Metazoa</taxon>
        <taxon>Ecdysozoa</taxon>
        <taxon>Arthropoda</taxon>
        <taxon>Chelicerata</taxon>
        <taxon>Arachnida</taxon>
        <taxon>Acari</taxon>
        <taxon>Parasitiformes</taxon>
        <taxon>Ixodida</taxon>
        <taxon>Ixodoidea</taxon>
        <taxon>Ixodidae</taxon>
        <taxon>Ixodinae</taxon>
        <taxon>Ixodes</taxon>
    </lineage>
</organism>
<evidence type="ECO:0000313" key="1">
    <source>
        <dbReference type="EMBL" id="JAA70472.1"/>
    </source>
</evidence>